<dbReference type="InterPro" id="IPR043713">
    <property type="entry name" value="DUF5654"/>
</dbReference>
<keyword evidence="1" id="KW-0812">Transmembrane</keyword>
<reference evidence="2 3" key="1">
    <citation type="journal article" date="2015" name="Nature">
        <title>rRNA introns, odd ribosomes, and small enigmatic genomes across a large radiation of phyla.</title>
        <authorList>
            <person name="Brown C.T."/>
            <person name="Hug L.A."/>
            <person name="Thomas B.C."/>
            <person name="Sharon I."/>
            <person name="Castelle C.J."/>
            <person name="Singh A."/>
            <person name="Wilkins M.J."/>
            <person name="Williams K.H."/>
            <person name="Banfield J.F."/>
        </authorList>
    </citation>
    <scope>NUCLEOTIDE SEQUENCE [LARGE SCALE GENOMIC DNA]</scope>
</reference>
<evidence type="ECO:0000313" key="2">
    <source>
        <dbReference type="EMBL" id="AKM82012.1"/>
    </source>
</evidence>
<accession>A0A0G4B4T9</accession>
<proteinExistence type="predicted"/>
<sequence length="84" mass="9286">MAKPTLRSEFLKTMTQLATAAFGFVAALAWNTAIQALIDKFIEPGNGVRSKIYYALVVTVVAVIVTYFLGKATQEETEKEEKKN</sequence>
<name>A0A0G4B4T9_9BACT</name>
<keyword evidence="1" id="KW-0472">Membrane</keyword>
<dbReference type="KEGG" id="bbgw:UT28_C0001G0201"/>
<evidence type="ECO:0000256" key="1">
    <source>
        <dbReference type="SAM" id="Phobius"/>
    </source>
</evidence>
<dbReference type="Pfam" id="PF18898">
    <property type="entry name" value="DUF5654"/>
    <property type="match status" value="1"/>
</dbReference>
<protein>
    <submittedName>
        <fullName evidence="2">Uncharacterized protein</fullName>
    </submittedName>
</protein>
<gene>
    <name evidence="2" type="ORF">UT28_C0001G0201</name>
</gene>
<dbReference type="EMBL" id="CP011213">
    <property type="protein sequence ID" value="AKM82012.1"/>
    <property type="molecule type" value="Genomic_DNA"/>
</dbReference>
<dbReference type="AlphaFoldDB" id="A0A0G4B4T9"/>
<organism evidence="2 3">
    <name type="scientific">Berkelbacteria bacterium GW2011_GWE1_39_12</name>
    <dbReference type="NCBI Taxonomy" id="1618337"/>
    <lineage>
        <taxon>Bacteria</taxon>
        <taxon>Candidatus Berkelbacteria</taxon>
    </lineage>
</organism>
<dbReference type="STRING" id="1618337.UT28_C0001G0201"/>
<dbReference type="Proteomes" id="UP000035648">
    <property type="component" value="Chromosome"/>
</dbReference>
<keyword evidence="1" id="KW-1133">Transmembrane helix</keyword>
<feature type="transmembrane region" description="Helical" evidence="1">
    <location>
        <begin position="52"/>
        <end position="70"/>
    </location>
</feature>
<evidence type="ECO:0000313" key="3">
    <source>
        <dbReference type="Proteomes" id="UP000035648"/>
    </source>
</evidence>